<dbReference type="InterPro" id="IPR011006">
    <property type="entry name" value="CheY-like_superfamily"/>
</dbReference>
<proteinExistence type="predicted"/>
<dbReference type="InterPro" id="IPR002078">
    <property type="entry name" value="Sigma_54_int"/>
</dbReference>
<organism evidence="10 11">
    <name type="scientific">Novosphingobium ovatum</name>
    <dbReference type="NCBI Taxonomy" id="1908523"/>
    <lineage>
        <taxon>Bacteria</taxon>
        <taxon>Pseudomonadati</taxon>
        <taxon>Pseudomonadota</taxon>
        <taxon>Alphaproteobacteria</taxon>
        <taxon>Sphingomonadales</taxon>
        <taxon>Sphingomonadaceae</taxon>
        <taxon>Novosphingobium</taxon>
    </lineage>
</organism>
<dbReference type="Pfam" id="PF02954">
    <property type="entry name" value="HTH_8"/>
    <property type="match status" value="1"/>
</dbReference>
<dbReference type="Gene3D" id="1.10.10.60">
    <property type="entry name" value="Homeodomain-like"/>
    <property type="match status" value="1"/>
</dbReference>
<dbReference type="PROSITE" id="PS50110">
    <property type="entry name" value="RESPONSE_REGULATORY"/>
    <property type="match status" value="1"/>
</dbReference>
<dbReference type="SMART" id="SM00382">
    <property type="entry name" value="AAA"/>
    <property type="match status" value="1"/>
</dbReference>
<dbReference type="InterPro" id="IPR058031">
    <property type="entry name" value="AAA_lid_NorR"/>
</dbReference>
<keyword evidence="1" id="KW-0547">Nucleotide-binding</keyword>
<dbReference type="EMBL" id="JAAAPO010000001">
    <property type="protein sequence ID" value="NBC35022.1"/>
    <property type="molecule type" value="Genomic_DNA"/>
</dbReference>
<dbReference type="InterPro" id="IPR002197">
    <property type="entry name" value="HTH_Fis"/>
</dbReference>
<evidence type="ECO:0000256" key="6">
    <source>
        <dbReference type="ARBA" id="ARBA00023163"/>
    </source>
</evidence>
<dbReference type="RefSeq" id="WP_161716326.1">
    <property type="nucleotide sequence ID" value="NZ_JAAAPO010000001.1"/>
</dbReference>
<evidence type="ECO:0000256" key="1">
    <source>
        <dbReference type="ARBA" id="ARBA00022741"/>
    </source>
</evidence>
<reference evidence="11" key="1">
    <citation type="submission" date="2020-01" db="EMBL/GenBank/DDBJ databases">
        <title>Sphingomonas sp. strain CSW-10.</title>
        <authorList>
            <person name="Chen W.-M."/>
        </authorList>
    </citation>
    <scope>NUCLEOTIDE SEQUENCE [LARGE SCALE GENOMIC DNA]</scope>
    <source>
        <strain evidence="11">FSY-8</strain>
    </source>
</reference>
<dbReference type="SMART" id="SM00448">
    <property type="entry name" value="REC"/>
    <property type="match status" value="1"/>
</dbReference>
<evidence type="ECO:0000259" key="8">
    <source>
        <dbReference type="PROSITE" id="PS50045"/>
    </source>
</evidence>
<dbReference type="InterPro" id="IPR009057">
    <property type="entry name" value="Homeodomain-like_sf"/>
</dbReference>
<evidence type="ECO:0000256" key="5">
    <source>
        <dbReference type="ARBA" id="ARBA00023125"/>
    </source>
</evidence>
<name>A0ABW9X916_9SPHN</name>
<dbReference type="Proteomes" id="UP000753724">
    <property type="component" value="Unassembled WGS sequence"/>
</dbReference>
<keyword evidence="4" id="KW-0805">Transcription regulation</keyword>
<dbReference type="SUPFAM" id="SSF46689">
    <property type="entry name" value="Homeodomain-like"/>
    <property type="match status" value="1"/>
</dbReference>
<sequence length="463" mass="49399">MPGKTVLIVGNLSARAEIYAAHLERAGHVICHIASGAQALARLSEGAQFGAVLWGMRLADGDGLALLRAHPDLLRRQRVIVAVPADAAARGAEAMRLGAFDFLIKPMAAKRLITLVEAAIQAGPAPLDNTLPAYALPAMSLGQSPAMVALRRQLANVAASRAGVLITGEAGSGKEHCASEIHHASGRGDRPFVAVHCASQPEAQLDAELFGHTSGHGIERPGAIQNAHLGTLFLNEVCDLPPNLQLRLLRFLQTYTVDQPSALRTIDVDVRVLCSTSRDPAQMVAQGRLRADLLERLDVIRLAMPPLRQRREDAAMLAQTFLDRFAAEEGKRFAPLGPQHIAAIEGYDWPGNLRELRSVLRRAVLMHAGGELPLRCLPARHAERPDGAAGMGVTGMGGEPCGDPERLARAMAGMTLDEIERIAIEAAIETAGGSLPAAARALGVSPSTLYRKRDRWINEALTG</sequence>
<evidence type="ECO:0000256" key="7">
    <source>
        <dbReference type="PROSITE-ProRule" id="PRU00169"/>
    </source>
</evidence>
<evidence type="ECO:0000256" key="2">
    <source>
        <dbReference type="ARBA" id="ARBA00022840"/>
    </source>
</evidence>
<feature type="domain" description="Sigma-54 factor interaction" evidence="8">
    <location>
        <begin position="140"/>
        <end position="365"/>
    </location>
</feature>
<dbReference type="Pfam" id="PF00158">
    <property type="entry name" value="Sigma54_activat"/>
    <property type="match status" value="1"/>
</dbReference>
<dbReference type="Gene3D" id="3.40.50.2300">
    <property type="match status" value="1"/>
</dbReference>
<comment type="caution">
    <text evidence="7">Lacks conserved residue(s) required for the propagation of feature annotation.</text>
</comment>
<gene>
    <name evidence="10" type="ORF">GTZ99_00440</name>
</gene>
<dbReference type="Gene3D" id="1.10.8.60">
    <property type="match status" value="1"/>
</dbReference>
<dbReference type="InterPro" id="IPR027417">
    <property type="entry name" value="P-loop_NTPase"/>
</dbReference>
<keyword evidence="6" id="KW-0804">Transcription</keyword>
<evidence type="ECO:0000313" key="11">
    <source>
        <dbReference type="Proteomes" id="UP000753724"/>
    </source>
</evidence>
<keyword evidence="2" id="KW-0067">ATP-binding</keyword>
<dbReference type="PROSITE" id="PS50045">
    <property type="entry name" value="SIGMA54_INTERACT_4"/>
    <property type="match status" value="1"/>
</dbReference>
<accession>A0ABW9X916</accession>
<dbReference type="CDD" id="cd00009">
    <property type="entry name" value="AAA"/>
    <property type="match status" value="1"/>
</dbReference>
<keyword evidence="3" id="KW-0902">Two-component regulatory system</keyword>
<dbReference type="InterPro" id="IPR001789">
    <property type="entry name" value="Sig_transdc_resp-reg_receiver"/>
</dbReference>
<evidence type="ECO:0000313" key="10">
    <source>
        <dbReference type="EMBL" id="NBC35022.1"/>
    </source>
</evidence>
<dbReference type="PANTHER" id="PTHR32071:SF117">
    <property type="entry name" value="PTS-DEPENDENT DIHYDROXYACETONE KINASE OPERON REGULATORY PROTEIN-RELATED"/>
    <property type="match status" value="1"/>
</dbReference>
<keyword evidence="5" id="KW-0238">DNA-binding</keyword>
<evidence type="ECO:0000256" key="4">
    <source>
        <dbReference type="ARBA" id="ARBA00023015"/>
    </source>
</evidence>
<feature type="domain" description="Response regulatory" evidence="9">
    <location>
        <begin position="5"/>
        <end position="120"/>
    </location>
</feature>
<dbReference type="Pfam" id="PF25601">
    <property type="entry name" value="AAA_lid_14"/>
    <property type="match status" value="1"/>
</dbReference>
<comment type="caution">
    <text evidence="10">The sequence shown here is derived from an EMBL/GenBank/DDBJ whole genome shotgun (WGS) entry which is preliminary data.</text>
</comment>
<evidence type="ECO:0000259" key="9">
    <source>
        <dbReference type="PROSITE" id="PS50110"/>
    </source>
</evidence>
<dbReference type="Gene3D" id="3.40.50.300">
    <property type="entry name" value="P-loop containing nucleotide triphosphate hydrolases"/>
    <property type="match status" value="1"/>
</dbReference>
<dbReference type="Pfam" id="PF00072">
    <property type="entry name" value="Response_reg"/>
    <property type="match status" value="1"/>
</dbReference>
<dbReference type="SUPFAM" id="SSF52172">
    <property type="entry name" value="CheY-like"/>
    <property type="match status" value="1"/>
</dbReference>
<dbReference type="PANTHER" id="PTHR32071">
    <property type="entry name" value="TRANSCRIPTIONAL REGULATORY PROTEIN"/>
    <property type="match status" value="1"/>
</dbReference>
<dbReference type="SUPFAM" id="SSF52540">
    <property type="entry name" value="P-loop containing nucleoside triphosphate hydrolases"/>
    <property type="match status" value="1"/>
</dbReference>
<protein>
    <submittedName>
        <fullName evidence="10">Response regulator</fullName>
    </submittedName>
</protein>
<evidence type="ECO:0000256" key="3">
    <source>
        <dbReference type="ARBA" id="ARBA00023012"/>
    </source>
</evidence>
<keyword evidence="11" id="KW-1185">Reference proteome</keyword>
<dbReference type="InterPro" id="IPR003593">
    <property type="entry name" value="AAA+_ATPase"/>
</dbReference>